<accession>A0ABW5DY37</accession>
<comment type="caution">
    <text evidence="1">The sequence shown here is derived from an EMBL/GenBank/DDBJ whole genome shotgun (WGS) entry which is preliminary data.</text>
</comment>
<reference evidence="2" key="1">
    <citation type="journal article" date="2019" name="Int. J. Syst. Evol. Microbiol.">
        <title>The Global Catalogue of Microorganisms (GCM) 10K type strain sequencing project: providing services to taxonomists for standard genome sequencing and annotation.</title>
        <authorList>
            <consortium name="The Broad Institute Genomics Platform"/>
            <consortium name="The Broad Institute Genome Sequencing Center for Infectious Disease"/>
            <person name="Wu L."/>
            <person name="Ma J."/>
        </authorList>
    </citation>
    <scope>NUCLEOTIDE SEQUENCE [LARGE SCALE GENOMIC DNA]</scope>
    <source>
        <strain evidence="2">CGMCC 1.19062</strain>
    </source>
</reference>
<evidence type="ECO:0008006" key="3">
    <source>
        <dbReference type="Google" id="ProtNLM"/>
    </source>
</evidence>
<dbReference type="InterPro" id="IPR011990">
    <property type="entry name" value="TPR-like_helical_dom_sf"/>
</dbReference>
<dbReference type="EMBL" id="JBHUIP010000014">
    <property type="protein sequence ID" value="MFD2264719.1"/>
    <property type="molecule type" value="Genomic_DNA"/>
</dbReference>
<dbReference type="Gene3D" id="1.25.40.10">
    <property type="entry name" value="Tetratricopeptide repeat domain"/>
    <property type="match status" value="1"/>
</dbReference>
<dbReference type="RefSeq" id="WP_379877837.1">
    <property type="nucleotide sequence ID" value="NZ_JBHUIP010000014.1"/>
</dbReference>
<keyword evidence="2" id="KW-1185">Reference proteome</keyword>
<organism evidence="1 2">
    <name type="scientific">Lacibacterium aquatile</name>
    <dbReference type="NCBI Taxonomy" id="1168082"/>
    <lineage>
        <taxon>Bacteria</taxon>
        <taxon>Pseudomonadati</taxon>
        <taxon>Pseudomonadota</taxon>
        <taxon>Alphaproteobacteria</taxon>
        <taxon>Rhodospirillales</taxon>
        <taxon>Rhodospirillaceae</taxon>
    </lineage>
</organism>
<dbReference type="Proteomes" id="UP001597295">
    <property type="component" value="Unassembled WGS sequence"/>
</dbReference>
<name>A0ABW5DY37_9PROT</name>
<gene>
    <name evidence="1" type="ORF">ACFSM5_17575</name>
</gene>
<dbReference type="SUPFAM" id="SSF48452">
    <property type="entry name" value="TPR-like"/>
    <property type="match status" value="1"/>
</dbReference>
<proteinExistence type="predicted"/>
<evidence type="ECO:0000313" key="2">
    <source>
        <dbReference type="Proteomes" id="UP001597295"/>
    </source>
</evidence>
<protein>
    <recommendedName>
        <fullName evidence="3">Tetratricopeptide repeat protein</fullName>
    </recommendedName>
</protein>
<sequence length="182" mass="19267">MLAGVGLLALAVPRLMSGLATLEVNAGDASADHMAAAVRALNRATSLVPNGELMIERAALELRLGRPPSEIIPILQEALGHSLANPKGWALLASLLRSEGDVPGAVRALRLSFLTGPVVPELMAGRLELALSLLDGMNGEMLELTARQVRLAWKIDSKPIISLIQRPELTGFLTQALGTEQD</sequence>
<evidence type="ECO:0000313" key="1">
    <source>
        <dbReference type="EMBL" id="MFD2264719.1"/>
    </source>
</evidence>